<reference evidence="3" key="2">
    <citation type="submission" date="2025-09" db="UniProtKB">
        <authorList>
            <consortium name="Ensembl"/>
        </authorList>
    </citation>
    <scope>IDENTIFICATION</scope>
</reference>
<keyword evidence="1" id="KW-0175">Coiled coil</keyword>
<organism evidence="3 4">
    <name type="scientific">Eptatretus burgeri</name>
    <name type="common">Inshore hagfish</name>
    <dbReference type="NCBI Taxonomy" id="7764"/>
    <lineage>
        <taxon>Eukaryota</taxon>
        <taxon>Metazoa</taxon>
        <taxon>Chordata</taxon>
        <taxon>Craniata</taxon>
        <taxon>Vertebrata</taxon>
        <taxon>Cyclostomata</taxon>
        <taxon>Myxini</taxon>
        <taxon>Myxiniformes</taxon>
        <taxon>Myxinidae</taxon>
        <taxon>Eptatretinae</taxon>
        <taxon>Eptatretus</taxon>
    </lineage>
</organism>
<dbReference type="Ensembl" id="ENSEBUT00000011013.1">
    <property type="protein sequence ID" value="ENSEBUP00000010465.1"/>
    <property type="gene ID" value="ENSEBUG00000006735.1"/>
</dbReference>
<reference evidence="3" key="1">
    <citation type="submission" date="2025-08" db="UniProtKB">
        <authorList>
            <consortium name="Ensembl"/>
        </authorList>
    </citation>
    <scope>IDENTIFICATION</scope>
</reference>
<dbReference type="GO" id="GO:0007018">
    <property type="term" value="P:microtubule-based movement"/>
    <property type="evidence" value="ECO:0007669"/>
    <property type="project" value="InterPro"/>
</dbReference>
<dbReference type="InterPro" id="IPR026983">
    <property type="entry name" value="DHC"/>
</dbReference>
<name>A0A8C4Q5Q7_EPTBU</name>
<feature type="coiled-coil region" evidence="1">
    <location>
        <begin position="149"/>
        <end position="176"/>
    </location>
</feature>
<dbReference type="GeneTree" id="ENSGT00940000154642"/>
<evidence type="ECO:0000259" key="2">
    <source>
        <dbReference type="Pfam" id="PF12781"/>
    </source>
</evidence>
<dbReference type="InterPro" id="IPR035706">
    <property type="entry name" value="AAA_9"/>
</dbReference>
<keyword evidence="4" id="KW-1185">Reference proteome</keyword>
<accession>A0A8C4Q5Q7</accession>
<feature type="domain" description="Dynein heavy chain ATP-binding dynein motor region" evidence="2">
    <location>
        <begin position="12"/>
        <end position="154"/>
    </location>
</feature>
<dbReference type="Gene3D" id="6.10.140.1060">
    <property type="match status" value="1"/>
</dbReference>
<proteinExistence type="predicted"/>
<evidence type="ECO:0000313" key="4">
    <source>
        <dbReference type="Proteomes" id="UP000694388"/>
    </source>
</evidence>
<dbReference type="Gene3D" id="1.10.8.1220">
    <property type="match status" value="1"/>
</dbReference>
<dbReference type="GO" id="GO:0045505">
    <property type="term" value="F:dynein intermediate chain binding"/>
    <property type="evidence" value="ECO:0007669"/>
    <property type="project" value="InterPro"/>
</dbReference>
<dbReference type="Pfam" id="PF12781">
    <property type="entry name" value="AAA_9"/>
    <property type="match status" value="1"/>
</dbReference>
<sequence length="387" mass="44873">MYTSVLTPDNLCHRYGRPFLLRDVEEFLDPILNHVLAKELYSQQGRSFVLLGDHGIEYDPDFRLYLTCKLENPAFPPSVYSRVLVINFTVTTSGLENQLLSIIVLSERSELEEQRERLELEDSLLHKLSTSTGNMLDNAGLVATLEESKTKALELAEKTTQDIEQLREVYRTVARRSTLLYFSLTDMAQVSPMYQYSLAAYLKVFRAALLQSQPDTVLTNRLDNIMDALTISVYKYGCTDNPETSVLPGRFKTILSNFQKLMFLRLFRVDRVHQAITNYISATLDHRWEYTTQCVFWEYTTQCVHNTQVQFDAQQLLSFPDYVYNEELHHLKPQHSSLSLSFVSDHTWTKPCQLLILQYHPGLWNHQGNKWSTCWSRAPPPLRCFSC</sequence>
<evidence type="ECO:0000313" key="3">
    <source>
        <dbReference type="Ensembl" id="ENSEBUP00000010465.1"/>
    </source>
</evidence>
<dbReference type="InterPro" id="IPR027417">
    <property type="entry name" value="P-loop_NTPase"/>
</dbReference>
<dbReference type="PANTHER" id="PTHR22878:SF63">
    <property type="entry name" value="DYNEIN AXONEMAL HEAVY CHAIN 10"/>
    <property type="match status" value="1"/>
</dbReference>
<dbReference type="Gene3D" id="3.40.50.300">
    <property type="entry name" value="P-loop containing nucleotide triphosphate hydrolases"/>
    <property type="match status" value="1"/>
</dbReference>
<dbReference type="GO" id="GO:0030286">
    <property type="term" value="C:dynein complex"/>
    <property type="evidence" value="ECO:0007669"/>
    <property type="project" value="InterPro"/>
</dbReference>
<dbReference type="AlphaFoldDB" id="A0A8C4Q5Q7"/>
<evidence type="ECO:0000256" key="1">
    <source>
        <dbReference type="SAM" id="Coils"/>
    </source>
</evidence>
<dbReference type="PANTHER" id="PTHR22878">
    <property type="entry name" value="DYNEIN HEAVY CHAIN 6, AXONEMAL-LIKE-RELATED"/>
    <property type="match status" value="1"/>
</dbReference>
<dbReference type="GO" id="GO:0051959">
    <property type="term" value="F:dynein light intermediate chain binding"/>
    <property type="evidence" value="ECO:0007669"/>
    <property type="project" value="InterPro"/>
</dbReference>
<protein>
    <recommendedName>
        <fullName evidence="2">Dynein heavy chain ATP-binding dynein motor region domain-containing protein</fullName>
    </recommendedName>
</protein>
<dbReference type="Proteomes" id="UP000694388">
    <property type="component" value="Unplaced"/>
</dbReference>